<dbReference type="Proteomes" id="UP001630127">
    <property type="component" value="Unassembled WGS sequence"/>
</dbReference>
<name>A0ABD2Y586_9GENT</name>
<evidence type="ECO:0000313" key="1">
    <source>
        <dbReference type="EMBL" id="KAL3502679.1"/>
    </source>
</evidence>
<dbReference type="AlphaFoldDB" id="A0ABD2Y586"/>
<proteinExistence type="predicted"/>
<evidence type="ECO:0000313" key="2">
    <source>
        <dbReference type="Proteomes" id="UP001630127"/>
    </source>
</evidence>
<accession>A0ABD2Y586</accession>
<sequence length="182" mass="20235">MPSSDIIPAAPIIDSERLVSLSLVMAGKENPNSSEEALVDTTTMIQSETMKGMSNLGVKPNLDTPCIENFDKFQPLMLHETLIDDHHAGFRCLKKKPPRQLQGSEPLLDSDLEFRTSLSRQELSAQLNDFLDYLSKLEVSTLEDVDDVEDLAPARSKKTKQKKGTVHSYSYDGCKTVGKTIH</sequence>
<gene>
    <name evidence="1" type="ORF">ACH5RR_037128</name>
</gene>
<protein>
    <submittedName>
        <fullName evidence="1">Uncharacterized protein</fullName>
    </submittedName>
</protein>
<reference evidence="1 2" key="1">
    <citation type="submission" date="2024-11" db="EMBL/GenBank/DDBJ databases">
        <title>A near-complete genome assembly of Cinchona calisaya.</title>
        <authorList>
            <person name="Lian D.C."/>
            <person name="Zhao X.W."/>
            <person name="Wei L."/>
        </authorList>
    </citation>
    <scope>NUCLEOTIDE SEQUENCE [LARGE SCALE GENOMIC DNA]</scope>
    <source>
        <tissue evidence="1">Nenye</tissue>
    </source>
</reference>
<comment type="caution">
    <text evidence="1">The sequence shown here is derived from an EMBL/GenBank/DDBJ whole genome shotgun (WGS) entry which is preliminary data.</text>
</comment>
<organism evidence="1 2">
    <name type="scientific">Cinchona calisaya</name>
    <dbReference type="NCBI Taxonomy" id="153742"/>
    <lineage>
        <taxon>Eukaryota</taxon>
        <taxon>Viridiplantae</taxon>
        <taxon>Streptophyta</taxon>
        <taxon>Embryophyta</taxon>
        <taxon>Tracheophyta</taxon>
        <taxon>Spermatophyta</taxon>
        <taxon>Magnoliopsida</taxon>
        <taxon>eudicotyledons</taxon>
        <taxon>Gunneridae</taxon>
        <taxon>Pentapetalae</taxon>
        <taxon>asterids</taxon>
        <taxon>lamiids</taxon>
        <taxon>Gentianales</taxon>
        <taxon>Rubiaceae</taxon>
        <taxon>Cinchonoideae</taxon>
        <taxon>Cinchoneae</taxon>
        <taxon>Cinchona</taxon>
    </lineage>
</organism>
<keyword evidence="2" id="KW-1185">Reference proteome</keyword>
<dbReference type="EMBL" id="JBJUIK010000015">
    <property type="protein sequence ID" value="KAL3502679.1"/>
    <property type="molecule type" value="Genomic_DNA"/>
</dbReference>